<dbReference type="PANTHER" id="PTHR30365:SF15">
    <property type="entry name" value="CYTOCHROME BD UBIQUINOL OXIDASE SUBUNIT 1"/>
    <property type="match status" value="1"/>
</dbReference>
<evidence type="ECO:0000256" key="6">
    <source>
        <dbReference type="ARBA" id="ARBA00022692"/>
    </source>
</evidence>
<proteinExistence type="inferred from homology"/>
<organism evidence="13 14">
    <name type="scientific">Brooklawnia cerclae</name>
    <dbReference type="NCBI Taxonomy" id="349934"/>
    <lineage>
        <taxon>Bacteria</taxon>
        <taxon>Bacillati</taxon>
        <taxon>Actinomycetota</taxon>
        <taxon>Actinomycetes</taxon>
        <taxon>Propionibacteriales</taxon>
        <taxon>Propionibacteriaceae</taxon>
        <taxon>Brooklawnia</taxon>
    </lineage>
</organism>
<keyword evidence="8 12" id="KW-0249">Electron transport</keyword>
<feature type="transmembrane region" description="Helical" evidence="12">
    <location>
        <begin position="226"/>
        <end position="247"/>
    </location>
</feature>
<dbReference type="RefSeq" id="WP_167170179.1">
    <property type="nucleotide sequence ID" value="NZ_BAAAOO010000009.1"/>
</dbReference>
<keyword evidence="3 12" id="KW-0813">Transport</keyword>
<feature type="transmembrane region" description="Helical" evidence="12">
    <location>
        <begin position="53"/>
        <end position="71"/>
    </location>
</feature>
<evidence type="ECO:0000256" key="9">
    <source>
        <dbReference type="ARBA" id="ARBA00022989"/>
    </source>
</evidence>
<dbReference type="EC" id="1.10.3.-" evidence="13"/>
<evidence type="ECO:0000313" key="13">
    <source>
        <dbReference type="EMBL" id="NIH58228.1"/>
    </source>
</evidence>
<sequence length="502" mass="55201">MDAQVLARWQFGITTVYHFFFVPMTIGTSWMVAVMQTLWLRTKNDDWLRLTKFFSKLFLINFAAGVVTGIVQEFQFGMNWSEYSRFVGDIFGAPLALEALVAFFLESTFIGLWIFGWDKLPRGVHNAMMYLAALGTTISAIFILAANCFMQNPVGATYVNGRAELTDFGALLTNPFFLVTFPHQIGASFMVAGALLAGVGGWKLAKVAKSAPEGTSHPDADAWRNVAKLGAWVLLAASIVVFASGHAQAQVESRLQPMKLAASEGHLDTSTSAGFAIVGVYTQERDEQGITHVTKVFSWEVPYVLSFLAFNDPNAEVKGINDLTDEYLADGYSAYDGTRTELQETFASELSELSVDPVPNVMVSFYSFRLMIGLGTLGMLLALAVLWYTRKGHVPPANRPWQVLMGVLPFLPLLANSFGWILTEMGRQPWIVMGVLPTWTAVSPTVSFGEVLASMIAFTAVYGIIAVIVLRLFFYFIAKGLPETVVVPEITRDADAPLSFAY</sequence>
<accession>A0ABX0SIL3</accession>
<feature type="transmembrane region" description="Helical" evidence="12">
    <location>
        <begin position="401"/>
        <end position="422"/>
    </location>
</feature>
<comment type="caution">
    <text evidence="13">The sequence shown here is derived from an EMBL/GenBank/DDBJ whole genome shotgun (WGS) entry which is preliminary data.</text>
</comment>
<evidence type="ECO:0000256" key="4">
    <source>
        <dbReference type="ARBA" id="ARBA00022475"/>
    </source>
</evidence>
<comment type="similarity">
    <text evidence="2 12">Belongs to the cytochrome ubiquinol oxidase subunit 1 family.</text>
</comment>
<feature type="transmembrane region" description="Helical" evidence="12">
    <location>
        <begin position="451"/>
        <end position="474"/>
    </location>
</feature>
<feature type="transmembrane region" description="Helical" evidence="12">
    <location>
        <begin position="91"/>
        <end position="115"/>
    </location>
</feature>
<evidence type="ECO:0000256" key="8">
    <source>
        <dbReference type="ARBA" id="ARBA00022982"/>
    </source>
</evidence>
<feature type="transmembrane region" description="Helical" evidence="12">
    <location>
        <begin position="20"/>
        <end position="41"/>
    </location>
</feature>
<keyword evidence="5 12" id="KW-0349">Heme</keyword>
<evidence type="ECO:0000256" key="10">
    <source>
        <dbReference type="ARBA" id="ARBA00023004"/>
    </source>
</evidence>
<name>A0ABX0SIL3_9ACTN</name>
<dbReference type="Pfam" id="PF01654">
    <property type="entry name" value="Cyt_bd_oxida_I"/>
    <property type="match status" value="1"/>
</dbReference>
<protein>
    <submittedName>
        <fullName evidence="13">Cytochrome d ubiquinol oxidase subunit I</fullName>
        <ecNumber evidence="13">1.10.3.-</ecNumber>
    </submittedName>
</protein>
<feature type="transmembrane region" description="Helical" evidence="12">
    <location>
        <begin position="185"/>
        <end position="205"/>
    </location>
</feature>
<dbReference type="GO" id="GO:0016491">
    <property type="term" value="F:oxidoreductase activity"/>
    <property type="evidence" value="ECO:0007669"/>
    <property type="project" value="UniProtKB-KW"/>
</dbReference>
<dbReference type="PANTHER" id="PTHR30365">
    <property type="entry name" value="CYTOCHROME D UBIQUINOL OXIDASE"/>
    <property type="match status" value="1"/>
</dbReference>
<gene>
    <name evidence="13" type="ORF">FB473_002920</name>
</gene>
<keyword evidence="4 12" id="KW-1003">Cell membrane</keyword>
<evidence type="ECO:0000256" key="5">
    <source>
        <dbReference type="ARBA" id="ARBA00022617"/>
    </source>
</evidence>
<comment type="subcellular location">
    <subcellularLocation>
        <location evidence="1">Cell membrane</location>
        <topology evidence="1">Multi-pass membrane protein</topology>
    </subcellularLocation>
</comment>
<evidence type="ECO:0000256" key="3">
    <source>
        <dbReference type="ARBA" id="ARBA00022448"/>
    </source>
</evidence>
<evidence type="ECO:0000256" key="12">
    <source>
        <dbReference type="PIRNR" id="PIRNR006446"/>
    </source>
</evidence>
<feature type="transmembrane region" description="Helical" evidence="12">
    <location>
        <begin position="127"/>
        <end position="146"/>
    </location>
</feature>
<keyword evidence="7 12" id="KW-0479">Metal-binding</keyword>
<evidence type="ECO:0000256" key="1">
    <source>
        <dbReference type="ARBA" id="ARBA00004651"/>
    </source>
</evidence>
<keyword evidence="11 12" id="KW-0472">Membrane</keyword>
<dbReference type="EMBL" id="JAAMOZ010000002">
    <property type="protein sequence ID" value="NIH58228.1"/>
    <property type="molecule type" value="Genomic_DNA"/>
</dbReference>
<dbReference type="PIRSF" id="PIRSF006446">
    <property type="entry name" value="Cyt_quinol_oxidase_1"/>
    <property type="match status" value="1"/>
</dbReference>
<keyword evidence="13" id="KW-0560">Oxidoreductase</keyword>
<evidence type="ECO:0000256" key="2">
    <source>
        <dbReference type="ARBA" id="ARBA00009819"/>
    </source>
</evidence>
<keyword evidence="9 12" id="KW-1133">Transmembrane helix</keyword>
<dbReference type="InterPro" id="IPR002585">
    <property type="entry name" value="Cyt-d_ubiquinol_oxidase_su_1"/>
</dbReference>
<feature type="transmembrane region" description="Helical" evidence="12">
    <location>
        <begin position="366"/>
        <end position="389"/>
    </location>
</feature>
<evidence type="ECO:0000256" key="7">
    <source>
        <dbReference type="ARBA" id="ARBA00022723"/>
    </source>
</evidence>
<evidence type="ECO:0000313" key="14">
    <source>
        <dbReference type="Proteomes" id="UP000749311"/>
    </source>
</evidence>
<keyword evidence="6 12" id="KW-0812">Transmembrane</keyword>
<keyword evidence="10 12" id="KW-0408">Iron</keyword>
<reference evidence="13 14" key="1">
    <citation type="submission" date="2020-02" db="EMBL/GenBank/DDBJ databases">
        <title>Sequencing the genomes of 1000 actinobacteria strains.</title>
        <authorList>
            <person name="Klenk H.-P."/>
        </authorList>
    </citation>
    <scope>NUCLEOTIDE SEQUENCE [LARGE SCALE GENOMIC DNA]</scope>
    <source>
        <strain evidence="13 14">DSM 19609</strain>
    </source>
</reference>
<evidence type="ECO:0000256" key="11">
    <source>
        <dbReference type="ARBA" id="ARBA00023136"/>
    </source>
</evidence>
<dbReference type="Proteomes" id="UP000749311">
    <property type="component" value="Unassembled WGS sequence"/>
</dbReference>
<keyword evidence="14" id="KW-1185">Reference proteome</keyword>